<keyword evidence="7 8" id="KW-0472">Membrane</keyword>
<feature type="transmembrane region" description="Helical" evidence="8">
    <location>
        <begin position="175"/>
        <end position="194"/>
    </location>
</feature>
<evidence type="ECO:0000256" key="3">
    <source>
        <dbReference type="ARBA" id="ARBA00022670"/>
    </source>
</evidence>
<dbReference type="RefSeq" id="WP_185691291.1">
    <property type="nucleotide sequence ID" value="NZ_JACHVA010000023.1"/>
</dbReference>
<evidence type="ECO:0000256" key="4">
    <source>
        <dbReference type="ARBA" id="ARBA00022692"/>
    </source>
</evidence>
<evidence type="ECO:0000256" key="2">
    <source>
        <dbReference type="ARBA" id="ARBA00022475"/>
    </source>
</evidence>
<evidence type="ECO:0000313" key="10">
    <source>
        <dbReference type="Proteomes" id="UP000525652"/>
    </source>
</evidence>
<comment type="caution">
    <text evidence="9">The sequence shown here is derived from an EMBL/GenBank/DDBJ whole genome shotgun (WGS) entry which is preliminary data.</text>
</comment>
<dbReference type="AlphaFoldDB" id="A0A7X1E339"/>
<keyword evidence="4 8" id="KW-0812">Transmembrane</keyword>
<feature type="transmembrane region" description="Helical" evidence="8">
    <location>
        <begin position="239"/>
        <end position="259"/>
    </location>
</feature>
<dbReference type="Pfam" id="PF09721">
    <property type="entry name" value="Exosortase_EpsH"/>
    <property type="match status" value="1"/>
</dbReference>
<dbReference type="InterPro" id="IPR026392">
    <property type="entry name" value="Exo/Archaeosortase_dom"/>
</dbReference>
<feature type="transmembrane region" description="Helical" evidence="8">
    <location>
        <begin position="60"/>
        <end position="83"/>
    </location>
</feature>
<accession>A0A7X1E339</accession>
<gene>
    <name evidence="9" type="ORF">H5P30_01975</name>
</gene>
<dbReference type="Proteomes" id="UP000525652">
    <property type="component" value="Unassembled WGS sequence"/>
</dbReference>
<reference evidence="9 10" key="1">
    <citation type="submission" date="2020-07" db="EMBL/GenBank/DDBJ databases">
        <authorList>
            <person name="Feng X."/>
        </authorList>
    </citation>
    <scope>NUCLEOTIDE SEQUENCE [LARGE SCALE GENOMIC DNA]</scope>
    <source>
        <strain evidence="9 10">JCM14086</strain>
    </source>
</reference>
<evidence type="ECO:0000256" key="8">
    <source>
        <dbReference type="SAM" id="Phobius"/>
    </source>
</evidence>
<keyword evidence="5" id="KW-0378">Hydrolase</keyword>
<keyword evidence="10" id="KW-1185">Reference proteome</keyword>
<name>A0A7X1E339_9BACT</name>
<keyword evidence="3" id="KW-0645">Protease</keyword>
<dbReference type="InterPro" id="IPR019127">
    <property type="entry name" value="Exosortase"/>
</dbReference>
<dbReference type="GO" id="GO:0006508">
    <property type="term" value="P:proteolysis"/>
    <property type="evidence" value="ECO:0007669"/>
    <property type="project" value="UniProtKB-KW"/>
</dbReference>
<feature type="transmembrane region" description="Helical" evidence="8">
    <location>
        <begin position="38"/>
        <end position="53"/>
    </location>
</feature>
<sequence length="442" mass="49709">MRRQIPWGSLLFLLALLTLSLPSARWYVARMLDGADEPYGILALGVWLWFLPWKRFRRDFVANTFPSGVEALLWILVIAIILFGPEWPALLRAALLVGMISTSAIIRGMPRGAVVLGFLSLPILASLDFYLGFPMRYACGWVGTEGLRAVGVPVSLSGIRMLVEGHEIVIDRPCSGLKYLWFGWFFAGCLMAQYRLAAQRVLVGSLLSGLILFLSNALRVTVLFLLEWRGWGSARSHEIAGLILFGAALFGIFLAIRGIARGGEPKFEQEWFLGRGTFVSPFVWIFVFGVIGATYGAPFLQKEDASNARLAKVEQIAIPSEFGGLVLDRAFQEGGLQAQLYHSQEGMVLIREIRRPTRRLHSAEDCFRGDGWKIETAPLWKDPYERNWRRFYASRDGSRLEVRQRIEGSDGWTGTDISEWFWNATTGRTKGPWKAWVVVLEA</sequence>
<feature type="transmembrane region" description="Helical" evidence="8">
    <location>
        <begin position="206"/>
        <end position="227"/>
    </location>
</feature>
<organism evidence="9 10">
    <name type="scientific">Puniceicoccus vermicola</name>
    <dbReference type="NCBI Taxonomy" id="388746"/>
    <lineage>
        <taxon>Bacteria</taxon>
        <taxon>Pseudomonadati</taxon>
        <taxon>Verrucomicrobiota</taxon>
        <taxon>Opitutia</taxon>
        <taxon>Puniceicoccales</taxon>
        <taxon>Puniceicoccaceae</taxon>
        <taxon>Puniceicoccus</taxon>
    </lineage>
</organism>
<protein>
    <submittedName>
        <fullName evidence="9">Archaeosortase/exosortase family protein</fullName>
    </submittedName>
</protein>
<evidence type="ECO:0000256" key="1">
    <source>
        <dbReference type="ARBA" id="ARBA00004651"/>
    </source>
</evidence>
<proteinExistence type="predicted"/>
<evidence type="ECO:0000313" key="9">
    <source>
        <dbReference type="EMBL" id="MBC2600543.1"/>
    </source>
</evidence>
<dbReference type="GO" id="GO:0008233">
    <property type="term" value="F:peptidase activity"/>
    <property type="evidence" value="ECO:0007669"/>
    <property type="project" value="UniProtKB-KW"/>
</dbReference>
<dbReference type="EMBL" id="JACHVA010000023">
    <property type="protein sequence ID" value="MBC2600543.1"/>
    <property type="molecule type" value="Genomic_DNA"/>
</dbReference>
<evidence type="ECO:0000256" key="6">
    <source>
        <dbReference type="ARBA" id="ARBA00022989"/>
    </source>
</evidence>
<feature type="transmembrane region" description="Helical" evidence="8">
    <location>
        <begin position="279"/>
        <end position="300"/>
    </location>
</feature>
<keyword evidence="6 8" id="KW-1133">Transmembrane helix</keyword>
<comment type="subcellular location">
    <subcellularLocation>
        <location evidence="1">Cell membrane</location>
        <topology evidence="1">Multi-pass membrane protein</topology>
    </subcellularLocation>
</comment>
<feature type="transmembrane region" description="Helical" evidence="8">
    <location>
        <begin position="89"/>
        <end position="106"/>
    </location>
</feature>
<dbReference type="GO" id="GO:0005886">
    <property type="term" value="C:plasma membrane"/>
    <property type="evidence" value="ECO:0007669"/>
    <property type="project" value="UniProtKB-SubCell"/>
</dbReference>
<evidence type="ECO:0000256" key="7">
    <source>
        <dbReference type="ARBA" id="ARBA00023136"/>
    </source>
</evidence>
<dbReference type="NCBIfam" id="TIGR04178">
    <property type="entry name" value="exo_archaeo"/>
    <property type="match status" value="1"/>
</dbReference>
<feature type="transmembrane region" description="Helical" evidence="8">
    <location>
        <begin position="113"/>
        <end position="133"/>
    </location>
</feature>
<evidence type="ECO:0000256" key="5">
    <source>
        <dbReference type="ARBA" id="ARBA00022801"/>
    </source>
</evidence>
<keyword evidence="2" id="KW-1003">Cell membrane</keyword>